<evidence type="ECO:0000256" key="2">
    <source>
        <dbReference type="ARBA" id="ARBA00004642"/>
    </source>
</evidence>
<keyword evidence="6" id="KW-0539">Nucleus</keyword>
<comment type="subcellular location">
    <subcellularLocation>
        <location evidence="1">Nucleus</location>
        <location evidence="1">Nucleolus</location>
    </subcellularLocation>
    <subcellularLocation>
        <location evidence="2">Nucleus</location>
        <location evidence="2">Nucleoplasm</location>
    </subcellularLocation>
</comment>
<reference evidence="8 9" key="1">
    <citation type="journal article" date="2007" name="Nature">
        <title>Evolution of genes and genomes on the Drosophila phylogeny.</title>
        <authorList>
            <consortium name="Drosophila 12 Genomes Consortium"/>
            <person name="Clark A.G."/>
            <person name="Eisen M.B."/>
            <person name="Smith D.R."/>
            <person name="Bergman C.M."/>
            <person name="Oliver B."/>
            <person name="Markow T.A."/>
            <person name="Kaufman T.C."/>
            <person name="Kellis M."/>
            <person name="Gelbart W."/>
            <person name="Iyer V.N."/>
            <person name="Pollard D.A."/>
            <person name="Sackton T.B."/>
            <person name="Larracuente A.M."/>
            <person name="Singh N.D."/>
            <person name="Abad J.P."/>
            <person name="Abt D.N."/>
            <person name="Adryan B."/>
            <person name="Aguade M."/>
            <person name="Akashi H."/>
            <person name="Anderson W.W."/>
            <person name="Aquadro C.F."/>
            <person name="Ardell D.H."/>
            <person name="Arguello R."/>
            <person name="Artieri C.G."/>
            <person name="Barbash D.A."/>
            <person name="Barker D."/>
            <person name="Barsanti P."/>
            <person name="Batterham P."/>
            <person name="Batzoglou S."/>
            <person name="Begun D."/>
            <person name="Bhutkar A."/>
            <person name="Blanco E."/>
            <person name="Bosak S.A."/>
            <person name="Bradley R.K."/>
            <person name="Brand A.D."/>
            <person name="Brent M.R."/>
            <person name="Brooks A.N."/>
            <person name="Brown R.H."/>
            <person name="Butlin R.K."/>
            <person name="Caggese C."/>
            <person name="Calvi B.R."/>
            <person name="Bernardo de Carvalho A."/>
            <person name="Caspi A."/>
            <person name="Castrezana S."/>
            <person name="Celniker S.E."/>
            <person name="Chang J.L."/>
            <person name="Chapple C."/>
            <person name="Chatterji S."/>
            <person name="Chinwalla A."/>
            <person name="Civetta A."/>
            <person name="Clifton S.W."/>
            <person name="Comeron J.M."/>
            <person name="Costello J.C."/>
            <person name="Coyne J.A."/>
            <person name="Daub J."/>
            <person name="David R.G."/>
            <person name="Delcher A.L."/>
            <person name="Delehaunty K."/>
            <person name="Do C.B."/>
            <person name="Ebling H."/>
            <person name="Edwards K."/>
            <person name="Eickbush T."/>
            <person name="Evans J.D."/>
            <person name="Filipski A."/>
            <person name="Findeiss S."/>
            <person name="Freyhult E."/>
            <person name="Fulton L."/>
            <person name="Fulton R."/>
            <person name="Garcia A.C."/>
            <person name="Gardiner A."/>
            <person name="Garfield D.A."/>
            <person name="Garvin B.E."/>
            <person name="Gibson G."/>
            <person name="Gilbert D."/>
            <person name="Gnerre S."/>
            <person name="Godfrey J."/>
            <person name="Good R."/>
            <person name="Gotea V."/>
            <person name="Gravely B."/>
            <person name="Greenberg A.J."/>
            <person name="Griffiths-Jones S."/>
            <person name="Gross S."/>
            <person name="Guigo R."/>
            <person name="Gustafson E.A."/>
            <person name="Haerty W."/>
            <person name="Hahn M.W."/>
            <person name="Halligan D.L."/>
            <person name="Halpern A.L."/>
            <person name="Halter G.M."/>
            <person name="Han M.V."/>
            <person name="Heger A."/>
            <person name="Hillier L."/>
            <person name="Hinrichs A.S."/>
            <person name="Holmes I."/>
            <person name="Hoskins R.A."/>
            <person name="Hubisz M.J."/>
            <person name="Hultmark D."/>
            <person name="Huntley M.A."/>
            <person name="Jaffe D.B."/>
            <person name="Jagadeeshan S."/>
            <person name="Jeck W.R."/>
            <person name="Johnson J."/>
            <person name="Jones C.D."/>
            <person name="Jordan W.C."/>
            <person name="Karpen G.H."/>
            <person name="Kataoka E."/>
            <person name="Keightley P.D."/>
            <person name="Kheradpour P."/>
            <person name="Kirkness E.F."/>
            <person name="Koerich L.B."/>
            <person name="Kristiansen K."/>
            <person name="Kudrna D."/>
            <person name="Kulathinal R.J."/>
            <person name="Kumar S."/>
            <person name="Kwok R."/>
            <person name="Lander E."/>
            <person name="Langley C.H."/>
            <person name="Lapoint R."/>
            <person name="Lazzaro B.P."/>
            <person name="Lee S.J."/>
            <person name="Levesque L."/>
            <person name="Li R."/>
            <person name="Lin C.F."/>
            <person name="Lin M.F."/>
            <person name="Lindblad-Toh K."/>
            <person name="Llopart A."/>
            <person name="Long M."/>
            <person name="Low L."/>
            <person name="Lozovsky E."/>
            <person name="Lu J."/>
            <person name="Luo M."/>
            <person name="Machado C.A."/>
            <person name="Makalowski W."/>
            <person name="Marzo M."/>
            <person name="Matsuda M."/>
            <person name="Matzkin L."/>
            <person name="McAllister B."/>
            <person name="McBride C.S."/>
            <person name="McKernan B."/>
            <person name="McKernan K."/>
            <person name="Mendez-Lago M."/>
            <person name="Minx P."/>
            <person name="Mollenhauer M.U."/>
            <person name="Montooth K."/>
            <person name="Mount S.M."/>
            <person name="Mu X."/>
            <person name="Myers E."/>
            <person name="Negre B."/>
            <person name="Newfeld S."/>
            <person name="Nielsen R."/>
            <person name="Noor M.A."/>
            <person name="O'Grady P."/>
            <person name="Pachter L."/>
            <person name="Papaceit M."/>
            <person name="Parisi M.J."/>
            <person name="Parisi M."/>
            <person name="Parts L."/>
            <person name="Pedersen J.S."/>
            <person name="Pesole G."/>
            <person name="Phillippy A.M."/>
            <person name="Ponting C.P."/>
            <person name="Pop M."/>
            <person name="Porcelli D."/>
            <person name="Powell J.R."/>
            <person name="Prohaska S."/>
            <person name="Pruitt K."/>
            <person name="Puig M."/>
            <person name="Quesneville H."/>
            <person name="Ram K.R."/>
            <person name="Rand D."/>
            <person name="Rasmussen M.D."/>
            <person name="Reed L.K."/>
            <person name="Reenan R."/>
            <person name="Reily A."/>
            <person name="Remington K.A."/>
            <person name="Rieger T.T."/>
            <person name="Ritchie M.G."/>
            <person name="Robin C."/>
            <person name="Rogers Y.H."/>
            <person name="Rohde C."/>
            <person name="Rozas J."/>
            <person name="Rubenfield M.J."/>
            <person name="Ruiz A."/>
            <person name="Russo S."/>
            <person name="Salzberg S.L."/>
            <person name="Sanchez-Gracia A."/>
            <person name="Saranga D.J."/>
            <person name="Sato H."/>
            <person name="Schaeffer S.W."/>
            <person name="Schatz M.C."/>
            <person name="Schlenke T."/>
            <person name="Schwartz R."/>
            <person name="Segarra C."/>
            <person name="Singh R.S."/>
            <person name="Sirot L."/>
            <person name="Sirota M."/>
            <person name="Sisneros N.B."/>
            <person name="Smith C.D."/>
            <person name="Smith T.F."/>
            <person name="Spieth J."/>
            <person name="Stage D.E."/>
            <person name="Stark A."/>
            <person name="Stephan W."/>
            <person name="Strausberg R.L."/>
            <person name="Strempel S."/>
            <person name="Sturgill D."/>
            <person name="Sutton G."/>
            <person name="Sutton G.G."/>
            <person name="Tao W."/>
            <person name="Teichmann S."/>
            <person name="Tobari Y.N."/>
            <person name="Tomimura Y."/>
            <person name="Tsolas J.M."/>
            <person name="Valente V.L."/>
            <person name="Venter E."/>
            <person name="Venter J.C."/>
            <person name="Vicario S."/>
            <person name="Vieira F.G."/>
            <person name="Vilella A.J."/>
            <person name="Villasante A."/>
            <person name="Walenz B."/>
            <person name="Wang J."/>
            <person name="Wasserman M."/>
            <person name="Watts T."/>
            <person name="Wilson D."/>
            <person name="Wilson R.K."/>
            <person name="Wing R.A."/>
            <person name="Wolfner M.F."/>
            <person name="Wong A."/>
            <person name="Wong G.K."/>
            <person name="Wu C.I."/>
            <person name="Wu G."/>
            <person name="Yamamoto D."/>
            <person name="Yang H.P."/>
            <person name="Yang S.P."/>
            <person name="Yorke J.A."/>
            <person name="Yoshida K."/>
            <person name="Zdobnov E."/>
            <person name="Zhang P."/>
            <person name="Zhang Y."/>
            <person name="Zimin A.V."/>
            <person name="Baldwin J."/>
            <person name="Abdouelleil A."/>
            <person name="Abdulkadir J."/>
            <person name="Abebe A."/>
            <person name="Abera B."/>
            <person name="Abreu J."/>
            <person name="Acer S.C."/>
            <person name="Aftuck L."/>
            <person name="Alexander A."/>
            <person name="An P."/>
            <person name="Anderson E."/>
            <person name="Anderson S."/>
            <person name="Arachi H."/>
            <person name="Azer M."/>
            <person name="Bachantsang P."/>
            <person name="Barry A."/>
            <person name="Bayul T."/>
            <person name="Berlin A."/>
            <person name="Bessette D."/>
            <person name="Bloom T."/>
            <person name="Blye J."/>
            <person name="Boguslavskiy L."/>
            <person name="Bonnet C."/>
            <person name="Boukhgalter B."/>
            <person name="Bourzgui I."/>
            <person name="Brown A."/>
            <person name="Cahill P."/>
            <person name="Channer S."/>
            <person name="Cheshatsang Y."/>
            <person name="Chuda L."/>
            <person name="Citroen M."/>
            <person name="Collymore A."/>
            <person name="Cooke P."/>
            <person name="Costello M."/>
            <person name="D'Aco K."/>
            <person name="Daza R."/>
            <person name="De Haan G."/>
            <person name="DeGray S."/>
            <person name="DeMaso C."/>
            <person name="Dhargay N."/>
            <person name="Dooley K."/>
            <person name="Dooley E."/>
            <person name="Doricent M."/>
            <person name="Dorje P."/>
            <person name="Dorjee K."/>
            <person name="Dupes A."/>
            <person name="Elong R."/>
            <person name="Falk J."/>
            <person name="Farina A."/>
            <person name="Faro S."/>
            <person name="Ferguson D."/>
            <person name="Fisher S."/>
            <person name="Foley C.D."/>
            <person name="Franke A."/>
            <person name="Friedrich D."/>
            <person name="Gadbois L."/>
            <person name="Gearin G."/>
            <person name="Gearin C.R."/>
            <person name="Giannoukos G."/>
            <person name="Goode T."/>
            <person name="Graham J."/>
            <person name="Grandbois E."/>
            <person name="Grewal S."/>
            <person name="Gyaltsen K."/>
            <person name="Hafez N."/>
            <person name="Hagos B."/>
            <person name="Hall J."/>
            <person name="Henson C."/>
            <person name="Hollinger A."/>
            <person name="Honan T."/>
            <person name="Huard M.D."/>
            <person name="Hughes L."/>
            <person name="Hurhula B."/>
            <person name="Husby M.E."/>
            <person name="Kamat A."/>
            <person name="Kanga B."/>
            <person name="Kashin S."/>
            <person name="Khazanovich D."/>
            <person name="Kisner P."/>
            <person name="Lance K."/>
            <person name="Lara M."/>
            <person name="Lee W."/>
            <person name="Lennon N."/>
            <person name="Letendre F."/>
            <person name="LeVine R."/>
            <person name="Lipovsky A."/>
            <person name="Liu X."/>
            <person name="Liu J."/>
            <person name="Liu S."/>
            <person name="Lokyitsang T."/>
            <person name="Lokyitsang Y."/>
            <person name="Lubonja R."/>
            <person name="Lui A."/>
            <person name="MacDonald P."/>
            <person name="Magnisalis V."/>
            <person name="Maru K."/>
            <person name="Matthews C."/>
            <person name="McCusker W."/>
            <person name="McDonough S."/>
            <person name="Mehta T."/>
            <person name="Meldrim J."/>
            <person name="Meneus L."/>
            <person name="Mihai O."/>
            <person name="Mihalev A."/>
            <person name="Mihova T."/>
            <person name="Mittelman R."/>
            <person name="Mlenga V."/>
            <person name="Montmayeur A."/>
            <person name="Mulrain L."/>
            <person name="Navidi A."/>
            <person name="Naylor J."/>
            <person name="Negash T."/>
            <person name="Nguyen T."/>
            <person name="Nguyen N."/>
            <person name="Nicol R."/>
            <person name="Norbu C."/>
            <person name="Norbu N."/>
            <person name="Novod N."/>
            <person name="O'Neill B."/>
            <person name="Osman S."/>
            <person name="Markiewicz E."/>
            <person name="Oyono O.L."/>
            <person name="Patti C."/>
            <person name="Phunkhang P."/>
            <person name="Pierre F."/>
            <person name="Priest M."/>
            <person name="Raghuraman S."/>
            <person name="Rege F."/>
            <person name="Reyes R."/>
            <person name="Rise C."/>
            <person name="Rogov P."/>
            <person name="Ross K."/>
            <person name="Ryan E."/>
            <person name="Settipalli S."/>
            <person name="Shea T."/>
            <person name="Sherpa N."/>
            <person name="Shi L."/>
            <person name="Shih D."/>
            <person name="Sparrow T."/>
            <person name="Spaulding J."/>
            <person name="Stalker J."/>
            <person name="Stange-Thomann N."/>
            <person name="Stavropoulos S."/>
            <person name="Stone C."/>
            <person name="Strader C."/>
            <person name="Tesfaye S."/>
            <person name="Thomson T."/>
            <person name="Thoulutsang Y."/>
            <person name="Thoulutsang D."/>
            <person name="Topham K."/>
            <person name="Topping I."/>
            <person name="Tsamla T."/>
            <person name="Vassiliev H."/>
            <person name="Vo A."/>
            <person name="Wangchuk T."/>
            <person name="Wangdi T."/>
            <person name="Weiand M."/>
            <person name="Wilkinson J."/>
            <person name="Wilson A."/>
            <person name="Yadav S."/>
            <person name="Young G."/>
            <person name="Yu Q."/>
            <person name="Zembek L."/>
            <person name="Zhong D."/>
            <person name="Zimmer A."/>
            <person name="Zwirko Z."/>
            <person name="Jaffe D.B."/>
            <person name="Alvarez P."/>
            <person name="Brockman W."/>
            <person name="Butler J."/>
            <person name="Chin C."/>
            <person name="Gnerre S."/>
            <person name="Grabherr M."/>
            <person name="Kleber M."/>
            <person name="Mauceli E."/>
            <person name="MacCallum I."/>
        </authorList>
    </citation>
    <scope>NUCLEOTIDE SEQUENCE [LARGE SCALE GENOMIC DNA]</scope>
    <source>
        <strain evidence="9">Tucson 14030-0811.24</strain>
    </source>
</reference>
<organism evidence="8 9">
    <name type="scientific">Drosophila willistoni</name>
    <name type="common">Fruit fly</name>
    <dbReference type="NCBI Taxonomy" id="7260"/>
    <lineage>
        <taxon>Eukaryota</taxon>
        <taxon>Metazoa</taxon>
        <taxon>Ecdysozoa</taxon>
        <taxon>Arthropoda</taxon>
        <taxon>Hexapoda</taxon>
        <taxon>Insecta</taxon>
        <taxon>Pterygota</taxon>
        <taxon>Neoptera</taxon>
        <taxon>Endopterygota</taxon>
        <taxon>Diptera</taxon>
        <taxon>Brachycera</taxon>
        <taxon>Muscomorpha</taxon>
        <taxon>Ephydroidea</taxon>
        <taxon>Drosophilidae</taxon>
        <taxon>Drosophila</taxon>
        <taxon>Sophophora</taxon>
    </lineage>
</organism>
<dbReference type="OrthoDB" id="5072at2759"/>
<dbReference type="PIRSF" id="PIRSF017302">
    <property type="entry name" value="Gltscr2"/>
    <property type="match status" value="1"/>
</dbReference>
<dbReference type="InterPro" id="IPR011687">
    <property type="entry name" value="Nop53/GLTSCR2"/>
</dbReference>
<evidence type="ECO:0000256" key="4">
    <source>
        <dbReference type="ARBA" id="ARBA00018339"/>
    </source>
</evidence>
<dbReference type="GO" id="GO:0005730">
    <property type="term" value="C:nucleolus"/>
    <property type="evidence" value="ECO:0007669"/>
    <property type="project" value="UniProtKB-SubCell"/>
</dbReference>
<dbReference type="GO" id="GO:0000027">
    <property type="term" value="P:ribosomal large subunit assembly"/>
    <property type="evidence" value="ECO:0007669"/>
    <property type="project" value="TreeGrafter"/>
</dbReference>
<accession>B4NPZ6</accession>
<dbReference type="AlphaFoldDB" id="B4NPZ6"/>
<feature type="compositionally biased region" description="Basic and acidic residues" evidence="7">
    <location>
        <begin position="283"/>
        <end position="293"/>
    </location>
</feature>
<evidence type="ECO:0000313" key="8">
    <source>
        <dbReference type="EMBL" id="EDW86221.1"/>
    </source>
</evidence>
<gene>
    <name evidence="8" type="primary">Dwil\GK16101</name>
    <name evidence="8" type="ORF">Dwil_GK16101</name>
</gene>
<feature type="compositionally biased region" description="Basic and acidic residues" evidence="7">
    <location>
        <begin position="332"/>
        <end position="344"/>
    </location>
</feature>
<dbReference type="GO" id="GO:0005654">
    <property type="term" value="C:nucleoplasm"/>
    <property type="evidence" value="ECO:0007669"/>
    <property type="project" value="UniProtKB-SubCell"/>
</dbReference>
<evidence type="ECO:0000313" key="9">
    <source>
        <dbReference type="Proteomes" id="UP000007798"/>
    </source>
</evidence>
<dbReference type="FunCoup" id="B4NPZ6">
    <property type="interactions" value="1311"/>
</dbReference>
<keyword evidence="5" id="KW-0690">Ribosome biogenesis</keyword>
<evidence type="ECO:0000256" key="3">
    <source>
        <dbReference type="ARBA" id="ARBA00008838"/>
    </source>
</evidence>
<dbReference type="GO" id="GO:0008097">
    <property type="term" value="F:5S rRNA binding"/>
    <property type="evidence" value="ECO:0007669"/>
    <property type="project" value="TreeGrafter"/>
</dbReference>
<proteinExistence type="inferred from homology"/>
<dbReference type="STRING" id="7260.B4NPZ6"/>
<feature type="compositionally biased region" description="Basic and acidic residues" evidence="7">
    <location>
        <begin position="264"/>
        <end position="275"/>
    </location>
</feature>
<dbReference type="eggNOG" id="KOG2823">
    <property type="taxonomic scope" value="Eukaryota"/>
</dbReference>
<dbReference type="Proteomes" id="UP000007798">
    <property type="component" value="Unassembled WGS sequence"/>
</dbReference>
<evidence type="ECO:0000256" key="7">
    <source>
        <dbReference type="SAM" id="MobiDB-lite"/>
    </source>
</evidence>
<dbReference type="PANTHER" id="PTHR14211:SF7">
    <property type="entry name" value="RIBOSOME BIOGENESIS PROTEIN NOP53"/>
    <property type="match status" value="1"/>
</dbReference>
<feature type="compositionally biased region" description="Basic and acidic residues" evidence="7">
    <location>
        <begin position="301"/>
        <end position="314"/>
    </location>
</feature>
<dbReference type="Pfam" id="PF07767">
    <property type="entry name" value="Nop53"/>
    <property type="match status" value="1"/>
</dbReference>
<evidence type="ECO:0000256" key="5">
    <source>
        <dbReference type="ARBA" id="ARBA00022517"/>
    </source>
</evidence>
<dbReference type="EMBL" id="CH964291">
    <property type="protein sequence ID" value="EDW86221.1"/>
    <property type="molecule type" value="Genomic_DNA"/>
</dbReference>
<dbReference type="HOGENOM" id="CLU_035888_0_1_1"/>
<dbReference type="OMA" id="TEKWTHK"/>
<name>B4NPZ6_DROWI</name>
<sequence length="491" mass="57228">MATVEPQTKRKRISKKNKSAWRKTDIQDVEQFLEDQRQEERIGTFKDKLDDDLFVLDTSTQKVKASLLTPKQKRKLNAKKAMRTHQVFENTSKVQDPIAKRNKVRQKQNGRNIELEVCNPTKPRHRQANADRARYNEKLEERLAVKQDSDKKHKIDKDIWQEEDFRDKIPGLKDEKGWISRPLALHVAFNLQGHKVVKTHGSLHHKTTKAKKFVPPHPGMSYNPSHKAHQELIDQVVDREEGIIKKEQHLKRVTTSMFSIVTPEERDRLRLKEMSEGIDEPETTEKEKNKANGDDDDDNDAGQKQKTVDSDGEYHTVNAPVENKKKSKKARRNELKQKELQRQHDVKKKLKQQTADLIRIKSIRAEINEEAEELNELKKRRKKTAERKKFEPKRLGRHKYEEPDADVNMPEDLAGNLRNVKTESNLLKDRFKLMQRNNMLAPSVAVSRKKSKVKRFLRGSHKEPGVSFQDLRDRRKAAANAAKANNNTIKI</sequence>
<feature type="region of interest" description="Disordered" evidence="7">
    <location>
        <begin position="264"/>
        <end position="352"/>
    </location>
</feature>
<dbReference type="KEGG" id="dwi:6653081"/>
<dbReference type="PhylomeDB" id="B4NPZ6"/>
<evidence type="ECO:0000256" key="1">
    <source>
        <dbReference type="ARBA" id="ARBA00004604"/>
    </source>
</evidence>
<dbReference type="PANTHER" id="PTHR14211">
    <property type="entry name" value="GLIOMA SUPPRESSOR CANDIDATE REGION GENE 2"/>
    <property type="match status" value="1"/>
</dbReference>
<dbReference type="InParanoid" id="B4NPZ6"/>
<dbReference type="GO" id="GO:0006364">
    <property type="term" value="P:rRNA processing"/>
    <property type="evidence" value="ECO:0007669"/>
    <property type="project" value="TreeGrafter"/>
</dbReference>
<comment type="similarity">
    <text evidence="3">Belongs to the NOP53 family.</text>
</comment>
<evidence type="ECO:0000256" key="6">
    <source>
        <dbReference type="ARBA" id="ARBA00023242"/>
    </source>
</evidence>
<feature type="region of interest" description="Disordered" evidence="7">
    <location>
        <begin position="1"/>
        <end position="21"/>
    </location>
</feature>
<keyword evidence="9" id="KW-1185">Reference proteome</keyword>
<protein>
    <recommendedName>
        <fullName evidence="4">Ribosome biogenesis protein NOP53</fullName>
    </recommendedName>
</protein>
<feature type="compositionally biased region" description="Basic residues" evidence="7">
    <location>
        <begin position="9"/>
        <end position="21"/>
    </location>
</feature>